<reference evidence="3" key="1">
    <citation type="submission" date="2015-09" db="EMBL/GenBank/DDBJ databases">
        <authorList>
            <consortium name="Pathogen Informatics"/>
        </authorList>
    </citation>
    <scope>NUCLEOTIDE SEQUENCE [LARGE SCALE GENOMIC DNA]</scope>
    <source>
        <strain evidence="3">Lake Konstanz</strain>
    </source>
</reference>
<feature type="region of interest" description="Disordered" evidence="1">
    <location>
        <begin position="83"/>
        <end position="104"/>
    </location>
</feature>
<dbReference type="EMBL" id="CYKH01002150">
    <property type="protein sequence ID" value="CUG93371.1"/>
    <property type="molecule type" value="Genomic_DNA"/>
</dbReference>
<proteinExistence type="predicted"/>
<dbReference type="Proteomes" id="UP000051952">
    <property type="component" value="Unassembled WGS sequence"/>
</dbReference>
<protein>
    <submittedName>
        <fullName evidence="2">Uncharacterized protein</fullName>
    </submittedName>
</protein>
<evidence type="ECO:0000313" key="3">
    <source>
        <dbReference type="Proteomes" id="UP000051952"/>
    </source>
</evidence>
<name>A0A0S4JSW9_BODSA</name>
<dbReference type="AlphaFoldDB" id="A0A0S4JSW9"/>
<evidence type="ECO:0000256" key="1">
    <source>
        <dbReference type="SAM" id="MobiDB-lite"/>
    </source>
</evidence>
<keyword evidence="3" id="KW-1185">Reference proteome</keyword>
<accession>A0A0S4JSW9</accession>
<gene>
    <name evidence="2" type="ORF">BSAL_42545</name>
</gene>
<dbReference type="VEuPathDB" id="TriTrypDB:BSAL_42545"/>
<organism evidence="2 3">
    <name type="scientific">Bodo saltans</name>
    <name type="common">Flagellated protozoan</name>
    <dbReference type="NCBI Taxonomy" id="75058"/>
    <lineage>
        <taxon>Eukaryota</taxon>
        <taxon>Discoba</taxon>
        <taxon>Euglenozoa</taxon>
        <taxon>Kinetoplastea</taxon>
        <taxon>Metakinetoplastina</taxon>
        <taxon>Eubodonida</taxon>
        <taxon>Bodonidae</taxon>
        <taxon>Bodo</taxon>
    </lineage>
</organism>
<sequence>MAQPSSPPALVQELQNLFESPSVAYTAVVSLRDQCILYHESAQSFFSSNGRSRLDGSTAAPHPPAAHEVDRWLAAACGAASPFLESSSSGEAPSSGEASSDTDGGWFSATFNTPKWDIIAYRCHAHIPREESSASSPTGSVVIGSADIQQHQLLMVTFRSKK</sequence>
<evidence type="ECO:0000313" key="2">
    <source>
        <dbReference type="EMBL" id="CUG93371.1"/>
    </source>
</evidence>
<feature type="compositionally biased region" description="Low complexity" evidence="1">
    <location>
        <begin position="85"/>
        <end position="99"/>
    </location>
</feature>